<evidence type="ECO:0000256" key="1">
    <source>
        <dbReference type="SAM" id="Phobius"/>
    </source>
</evidence>
<feature type="domain" description="Filamentous haemagglutinin FhaB/tRNA nuclease CdiA-like TPS" evidence="2">
    <location>
        <begin position="40"/>
        <end position="154"/>
    </location>
</feature>
<dbReference type="InterPro" id="IPR050909">
    <property type="entry name" value="Bact_Autotransporter_VF"/>
</dbReference>
<dbReference type="SMART" id="SM00912">
    <property type="entry name" value="Haemagg_act"/>
    <property type="match status" value="1"/>
</dbReference>
<sequence>MKPVQKTLSLVLDLPFRLRRTVVWPLIAATLPLVPMAIHAQALPSGGQVSAGQAQISTPAPNALTVKQGSQRAVIHWSGFGVGQGNSVTFVQPNAGAATLNVVDGSAPSTIAGSLKANGSVYLINRNGIAITPTGLVDVRAGFVASTLGMKDEDFMAGRDVFAGPGGAVVNRGQILAGPGGHVALLGGTVANEGLIRAPLGKVALGSAQVATLDLSGDGFLQVVLPADATTADGQALVTHSGVIEADGGTVMLKASTVREALRDAVHVPGEIRARGVSGRDGAIVLEAGEGGRMRVSGTLDVSAGEGASQGGRIDVSGQQIALAGATLSATGSERGGLVRIGGAFQGGKPQSAGSADAQVFAHRFGALTPLLNARTTQVDAASRIDVSATGADGVGGTTILWSDRATTAAGAIDARGAKSAGAVEVSSATQVQTIAFDRLLLGKGGRLLLDPQDIVIDGGTPTDPAGNIGYGSNPGTETRLRSADLIALLSTGTDVSLQASQDIRWSAGIATVTQPGAAKAGDMNLSAGRSITLTGVLTTADGNWTLVANDTAARGVIDADRGAGVAELDLSGAQFINNNGRLSLTMGDGAGNTYRDAGAIRLPRFQGDALTATISPTATGLAFGPRLLPADVSVTNAITLSGNIQVVSPVTLSGGSVNWTNEASASLFGEGTIKFVEAGALTRFGLMNGSDAARLALGSTTAVTHTYGDANPNAAGLGTSQLHVTSGTAGAALDAILNPGSITVAGPGATASVGSATLTLSAGANPSFVPGLMGGYFIDMRDGTAPLTITPRHVTATVSNGSYVYGTPGAVVGLTNLVNGDVLTPLATLDGTGGVAMTANGGGFGFGATQHAGSSAFTLTGLSGAAAGNYVLDFAGGDSGTLTIARKPLSYVVYGGGQTYGTLGAAPAIDLTGLVGGDAVTAVAGFSLAGTPTTRDARMNAGSYVTSVAALTGAAAGNYEIGTVGNTSGVFTVSPKALTWSVANAAGTYGTLTTLGAATLDGVLSGDAVTAVVGQSSGGPLTAATRAGTYTETVTGLTGGAAGNYQLAGSGNQAGVLTIAPKAITYLGGNVSQVYGTAMGTPTLSGLLFGDQVGATPQVTVEYTTIVGSGNAYPVGQYRVDVAALTGADAGNYTINRADSSASRVTVTPKPLTFQVGSASSVYGDTAVLPSVTLSGVVPGDLVLAVPTAFDAGGAQNHTYRTPAGTYTLGVGSLVSIDASNYTIAATGNSAGTLTVAPRLVNWQVGSGTAVYGNTLTNVTTLSNLVFGDDVRPTVSALDGLGAAISRPGVGSHAAGVSALSGVDAVNYVLASGGNTAGTVSITPRPVTFSVANVSAVYGTQAVAGAATLGNVLAGDTVGAVVDVRSGAGSVTLGPRTAAGFYTETVTALTGNPNYVLAGGGNADGVLAIARKPVSFDTSAASTVTTYGTAPSLATGSLSGVLAGDSVAAGATVLAGGSVPGAQQAAGHYLLAVGTLSGTDAANYEVTSAGSVFGSLRIDPKQLTYTLTPWWLRAATGDTRTYGELYQSGGDLRLTARTTLNGVVGNDDVGLSVTAPSLTTSTGGFYSAGTYRWTGGTLTGSVASNYVLASTGNTDGLLTIAQRPLDVSLYARSIFTGQIVPQVNYGGAATLLPTAVVTPLMTSSGGREQVNVSAAFITSQGAQPGLDTRAPVGTYDIGLVGGLTGADAGNYVARLVKVPLTVVPKPVTVQIADSVLSYGEGFPPAVTVSGVVAGDTLAATWQAWFRSDKIDLNGRTPVGIYEVQATGITGSAASNYVLTDRPSDQPPMRAGRVTIQPRVLSVEVDPRGLNLVYGNYLPGLTLGGVLFGDDVSVIGQARTTLNVPRDPSQNINAAGTLLDVGSYWYTGYLTGSKAGNYALPLRDPLVAPFFGGITVSPRPLSVVSLPTRNTVYGSYVAGQPVFDNLVPGQTVIPVYTATNDTTGAVATYTERSDAGRYTDRVTAISGPGSSNYVFDVAGSVGGQLLIAPKLLTLTMPSATNSTYGNTANLGKLSGVLFNDDIGLRTGGTAEMPSARLTLGADGTLGYTGRLDVGSYGYSVATDALVGTKSGNYRVAALDGGATVASGQLAVAQRELRYAVDNASGQYGNYKACELVRCYPWQVGIDYGQVNFDNLMVGDQVGGSVAMLDFKGGAVVPLDSRTPVGAYLQVVTGLTGASAKNYKIAETGSIPGLMTITPAWISYSTSNAVFIPGLGLVGNPGVPTLRGADGALSGPEVYAVVTARNRMTGAEVTDFSQLQVGTIEFRVTGLFGKDAGNYRVLKDSFLGAGYAINSVGALEVFADTRLGMNLVGVAPTPTLPVAVAPPPVAAAPTTGGNGLDVTVRRGEEPGALDFERVTTETGAEAGVTVNRTNVELTGSASGATGTSVNVGGVDLSAQAGATVDALARFGVTGVRIEAEANAHLEVSMEFGPGHITYGAQAEAGALVRLDRNGVAVTADASAGIYANAGLAGALGGAGTGTIDVTTGTFAYARAENRYGLVDGALTLTSEQQVGVGASVGGSAGLSGSVGAIEGGATLYSPGSLGFAARWTGGISNGALTVGLDLGAAIGLGGLRLSFNFTIDPHAAIGALAGAIFGSVDPSPNRLAERAAELKNDPVARFAFMTANPKWMESPYANAEGSVTFYNNYKALVDRTAATQREQAQVQATFLEMVKTDPQGAADYLRGNALRQSRTMNELTVMGWGVGVRMAAIDGALNFIKSP</sequence>
<dbReference type="EMBL" id="NIOF01000001">
    <property type="protein sequence ID" value="OWQ93173.1"/>
    <property type="molecule type" value="Genomic_DNA"/>
</dbReference>
<gene>
    <name evidence="3" type="ORF">CDN99_01345</name>
</gene>
<dbReference type="InterPro" id="IPR011050">
    <property type="entry name" value="Pectin_lyase_fold/virulence"/>
</dbReference>
<evidence type="ECO:0000313" key="3">
    <source>
        <dbReference type="EMBL" id="OWQ93173.1"/>
    </source>
</evidence>
<dbReference type="Pfam" id="PF05860">
    <property type="entry name" value="TPS"/>
    <property type="match status" value="1"/>
</dbReference>
<evidence type="ECO:0000313" key="4">
    <source>
        <dbReference type="Proteomes" id="UP000197468"/>
    </source>
</evidence>
<feature type="transmembrane region" description="Helical" evidence="1">
    <location>
        <begin position="21"/>
        <end position="40"/>
    </location>
</feature>
<keyword evidence="1" id="KW-0472">Membrane</keyword>
<dbReference type="InterPro" id="IPR012334">
    <property type="entry name" value="Pectin_lyas_fold"/>
</dbReference>
<keyword evidence="1" id="KW-0812">Transmembrane</keyword>
<dbReference type="SUPFAM" id="SSF51126">
    <property type="entry name" value="Pectin lyase-like"/>
    <property type="match status" value="1"/>
</dbReference>
<name>A0A246JL02_9BURK</name>
<dbReference type="Proteomes" id="UP000197468">
    <property type="component" value="Unassembled WGS sequence"/>
</dbReference>
<dbReference type="PANTHER" id="PTHR12338:SF5">
    <property type="entry name" value="ANTIGEN 43-RELATED"/>
    <property type="match status" value="1"/>
</dbReference>
<reference evidence="3 4" key="1">
    <citation type="journal article" date="2008" name="Int. J. Syst. Evol. Microbiol.">
        <title>Description of Roseateles aquatilis sp. nov. and Roseateles terrae sp. nov., in the class Betaproteobacteria, and emended description of the genus Roseateles.</title>
        <authorList>
            <person name="Gomila M."/>
            <person name="Bowien B."/>
            <person name="Falsen E."/>
            <person name="Moore E.R."/>
            <person name="Lalucat J."/>
        </authorList>
    </citation>
    <scope>NUCLEOTIDE SEQUENCE [LARGE SCALE GENOMIC DNA]</scope>
    <source>
        <strain evidence="3 4">CCUG 48205</strain>
    </source>
</reference>
<keyword evidence="4" id="KW-1185">Reference proteome</keyword>
<accession>A0A246JL02</accession>
<dbReference type="NCBIfam" id="TIGR01901">
    <property type="entry name" value="adhes_NPXG"/>
    <property type="match status" value="1"/>
</dbReference>
<organism evidence="3 4">
    <name type="scientific">Roseateles aquatilis</name>
    <dbReference type="NCBI Taxonomy" id="431061"/>
    <lineage>
        <taxon>Bacteria</taxon>
        <taxon>Pseudomonadati</taxon>
        <taxon>Pseudomonadota</taxon>
        <taxon>Betaproteobacteria</taxon>
        <taxon>Burkholderiales</taxon>
        <taxon>Sphaerotilaceae</taxon>
        <taxon>Roseateles</taxon>
    </lineage>
</organism>
<comment type="caution">
    <text evidence="3">The sequence shown here is derived from an EMBL/GenBank/DDBJ whole genome shotgun (WGS) entry which is preliminary data.</text>
</comment>
<keyword evidence="1" id="KW-1133">Transmembrane helix</keyword>
<proteinExistence type="predicted"/>
<evidence type="ECO:0000259" key="2">
    <source>
        <dbReference type="SMART" id="SM00912"/>
    </source>
</evidence>
<dbReference type="Gene3D" id="2.160.20.10">
    <property type="entry name" value="Single-stranded right-handed beta-helix, Pectin lyase-like"/>
    <property type="match status" value="1"/>
</dbReference>
<dbReference type="PANTHER" id="PTHR12338">
    <property type="entry name" value="AUTOTRANSPORTER"/>
    <property type="match status" value="1"/>
</dbReference>
<dbReference type="InterPro" id="IPR008638">
    <property type="entry name" value="FhaB/CdiA-like_TPS"/>
</dbReference>
<protein>
    <recommendedName>
        <fullName evidence="2">Filamentous haemagglutinin FhaB/tRNA nuclease CdiA-like TPS domain-containing protein</fullName>
    </recommendedName>
</protein>